<proteinExistence type="predicted"/>
<dbReference type="InterPro" id="IPR019219">
    <property type="entry name" value="DUF2130"/>
</dbReference>
<dbReference type="Pfam" id="PF09903">
    <property type="entry name" value="DUF2130"/>
    <property type="match status" value="1"/>
</dbReference>
<keyword evidence="1" id="KW-0175">Coiled coil</keyword>
<name>A0A7V4FD11_UNCW3</name>
<organism evidence="2">
    <name type="scientific">candidate division WOR-3 bacterium</name>
    <dbReference type="NCBI Taxonomy" id="2052148"/>
    <lineage>
        <taxon>Bacteria</taxon>
        <taxon>Bacteria division WOR-3</taxon>
    </lineage>
</organism>
<reference evidence="2" key="1">
    <citation type="journal article" date="2020" name="mSystems">
        <title>Genome- and Community-Level Interaction Insights into Carbon Utilization and Element Cycling Functions of Hydrothermarchaeota in Hydrothermal Sediment.</title>
        <authorList>
            <person name="Zhou Z."/>
            <person name="Liu Y."/>
            <person name="Xu W."/>
            <person name="Pan J."/>
            <person name="Luo Z.H."/>
            <person name="Li M."/>
        </authorList>
    </citation>
    <scope>NUCLEOTIDE SEQUENCE [LARGE SCALE GENOMIC DNA]</scope>
    <source>
        <strain evidence="2">SpSt-655</strain>
    </source>
</reference>
<protein>
    <submittedName>
        <fullName evidence="2">DUF2130 domain-containing protein</fullName>
    </submittedName>
</protein>
<dbReference type="EMBL" id="DTBX01000012">
    <property type="protein sequence ID" value="HGQ54891.1"/>
    <property type="molecule type" value="Genomic_DNA"/>
</dbReference>
<evidence type="ECO:0000256" key="1">
    <source>
        <dbReference type="SAM" id="Coils"/>
    </source>
</evidence>
<comment type="caution">
    <text evidence="2">The sequence shown here is derived from an EMBL/GenBank/DDBJ whole genome shotgun (WGS) entry which is preliminary data.</text>
</comment>
<gene>
    <name evidence="2" type="ORF">ENU28_00325</name>
</gene>
<evidence type="ECO:0000313" key="2">
    <source>
        <dbReference type="EMBL" id="HGQ54891.1"/>
    </source>
</evidence>
<dbReference type="AlphaFoldDB" id="A0A7V4FD11"/>
<accession>A0A7V4FD11</accession>
<sequence>MNENIIICPNCKTKINVSEVLYQQIEEKIRNNYEKKLNEKILLEKEKLRKSLKEEIEKEQQELIKTLKTELEEKSRKVKEIYVLQAELEKLKREKEESEAKIKLEMEKKFSERLNEEKKRIQKQIEEEIFLKLKDKDKIIEDLKNQLEEAKRKAEISSIQLRGEVQEIEIERLLKNLYPTDRIVEIKKGQKGADVLQIVINNQGKECGKIYYESKRTKEFNYDWLRKLREDNLEMKADILVLVTETMPEKEDRFFFKDGVWICSFFELKPVSFILRHFLLEIDNIETTQKGKETKMELLYNYLTSNEFKNQFLAIVEGFVELQKSYLEERKRMEALWAKREQQFRKILDNAARFYGTIKGIAGKTLPEIEIFEDKKELPLL</sequence>
<feature type="coiled-coil region" evidence="1">
    <location>
        <begin position="26"/>
        <end position="164"/>
    </location>
</feature>